<reference evidence="1 2" key="1">
    <citation type="journal article" date="2022" name="New Phytol.">
        <title>Ecological generalism drives hyperdiversity of secondary metabolite gene clusters in xylarialean endophytes.</title>
        <authorList>
            <person name="Franco M.E.E."/>
            <person name="Wisecaver J.H."/>
            <person name="Arnold A.E."/>
            <person name="Ju Y.M."/>
            <person name="Slot J.C."/>
            <person name="Ahrendt S."/>
            <person name="Moore L.P."/>
            <person name="Eastman K.E."/>
            <person name="Scott K."/>
            <person name="Konkel Z."/>
            <person name="Mondo S.J."/>
            <person name="Kuo A."/>
            <person name="Hayes R.D."/>
            <person name="Haridas S."/>
            <person name="Andreopoulos B."/>
            <person name="Riley R."/>
            <person name="LaButti K."/>
            <person name="Pangilinan J."/>
            <person name="Lipzen A."/>
            <person name="Amirebrahimi M."/>
            <person name="Yan J."/>
            <person name="Adam C."/>
            <person name="Keymanesh K."/>
            <person name="Ng V."/>
            <person name="Louie K."/>
            <person name="Northen T."/>
            <person name="Drula E."/>
            <person name="Henrissat B."/>
            <person name="Hsieh H.M."/>
            <person name="Youens-Clark K."/>
            <person name="Lutzoni F."/>
            <person name="Miadlikowska J."/>
            <person name="Eastwood D.C."/>
            <person name="Hamelin R.C."/>
            <person name="Grigoriev I.V."/>
            <person name="U'Ren J.M."/>
        </authorList>
    </citation>
    <scope>NUCLEOTIDE SEQUENCE [LARGE SCALE GENOMIC DNA]</scope>
    <source>
        <strain evidence="1 2">CBS 119005</strain>
    </source>
</reference>
<accession>A0ACB9Z8J1</accession>
<keyword evidence="2" id="KW-1185">Reference proteome</keyword>
<organism evidence="1 2">
    <name type="scientific">Hypoxylon rubiginosum</name>
    <dbReference type="NCBI Taxonomy" id="110542"/>
    <lineage>
        <taxon>Eukaryota</taxon>
        <taxon>Fungi</taxon>
        <taxon>Dikarya</taxon>
        <taxon>Ascomycota</taxon>
        <taxon>Pezizomycotina</taxon>
        <taxon>Sordariomycetes</taxon>
        <taxon>Xylariomycetidae</taxon>
        <taxon>Xylariales</taxon>
        <taxon>Hypoxylaceae</taxon>
        <taxon>Hypoxylon</taxon>
    </lineage>
</organism>
<dbReference type="Proteomes" id="UP001497700">
    <property type="component" value="Unassembled WGS sequence"/>
</dbReference>
<gene>
    <name evidence="1" type="ORF">F4820DRAFT_445849</name>
</gene>
<proteinExistence type="predicted"/>
<sequence length="165" mass="18024">MTLHRADIAARDTLACPIQDSSELSLKINGFSFSQLDSQPGDIPPGFSTAQVSFTVTNPLNWRQACSGTVIKQQDGVWQDADGSMWFRCGTSSTPDPACSNCTHFQFGWGHESWRLALNQTWPCDPISYEVSGSTILDPECTPSTNSYFSCSAPDFSLSVALKDQ</sequence>
<comment type="caution">
    <text evidence="1">The sequence shown here is derived from an EMBL/GenBank/DDBJ whole genome shotgun (WGS) entry which is preliminary data.</text>
</comment>
<protein>
    <submittedName>
        <fullName evidence="1">Uncharacterized protein</fullName>
    </submittedName>
</protein>
<name>A0ACB9Z8J1_9PEZI</name>
<dbReference type="EMBL" id="MU393445">
    <property type="protein sequence ID" value="KAI4867617.1"/>
    <property type="molecule type" value="Genomic_DNA"/>
</dbReference>
<evidence type="ECO:0000313" key="2">
    <source>
        <dbReference type="Proteomes" id="UP001497700"/>
    </source>
</evidence>
<evidence type="ECO:0000313" key="1">
    <source>
        <dbReference type="EMBL" id="KAI4867617.1"/>
    </source>
</evidence>